<dbReference type="Pfam" id="PF00248">
    <property type="entry name" value="Aldo_ket_red"/>
    <property type="match status" value="1"/>
</dbReference>
<sequence>MAEAPAPGRLACTRRLLRRAGDAVAAVSLGGATLGDGEGARILEAACRAGVALVDTSDAYGHSEFVVGLASCGVAVATKYGNPCARNGYEHDWSVAAGRAALDASRAALRGKRLALYQLHSPPADAVTPAVAQVLEAAVTAGEIGGWGASVHSFECGRRCVALGCDALQVPFNVLQQEHAALIDGCRSAGVGVLAQSVLAQGWLTTQGVGVARALLAGRADLLPREVGAGGDGRARVPFRELLRRVAAFGGIADACGSRPQDVAIRFAAHAPGIASALVQVTSHRQLRDLLRSPEDLDRPLDDATVSALVALRGVDVWTWGAPTPRAALRWALRRRLHPSTGALLASAYADPAAADVARRLANDGFAKLSGAFDAPVLRAALVGAAAARDAGAYGRSREVVPFGAAERAAGAALAGAVAAAIDAPLFAAPLAALSLPDAPPGAFGAWVTTHRRGTAGTWAPPSPLDPAATLPGEFAATWHIDHGNGRRGAAPHAFELEDYLASAHVVVLVLLTDVRPDAGPTLLLRGSHRAMGKALAAAPRGLDVRGMHALCAACRAAAPAADVVAATGRAGDVYVLHPLMVHSASVAVEGSPMRCIVNAPQPWARDERGAVVPARAGVRSPVAATMPRAATENAAVRGLIHLVLRAGGAFNARLRAHARIARLLAYLLAGATFWLFDLASGAVRDADASLADVAPRAACPRWSPWPWPWPRRYRGRHEDEARLLGGDAAV</sequence>
<evidence type="ECO:0000313" key="3">
    <source>
        <dbReference type="Proteomes" id="UP000789595"/>
    </source>
</evidence>
<reference evidence="2" key="1">
    <citation type="submission" date="2021-11" db="EMBL/GenBank/DDBJ databases">
        <authorList>
            <consortium name="Genoscope - CEA"/>
            <person name="William W."/>
        </authorList>
    </citation>
    <scope>NUCLEOTIDE SEQUENCE</scope>
</reference>
<dbReference type="Proteomes" id="UP000789595">
    <property type="component" value="Unassembled WGS sequence"/>
</dbReference>
<gene>
    <name evidence="2" type="ORF">PECAL_3P11840</name>
</gene>
<organism evidence="2 3">
    <name type="scientific">Pelagomonas calceolata</name>
    <dbReference type="NCBI Taxonomy" id="35677"/>
    <lineage>
        <taxon>Eukaryota</taxon>
        <taxon>Sar</taxon>
        <taxon>Stramenopiles</taxon>
        <taxon>Ochrophyta</taxon>
        <taxon>Pelagophyceae</taxon>
        <taxon>Pelagomonadales</taxon>
        <taxon>Pelagomonadaceae</taxon>
        <taxon>Pelagomonas</taxon>
    </lineage>
</organism>
<evidence type="ECO:0000259" key="1">
    <source>
        <dbReference type="Pfam" id="PF00248"/>
    </source>
</evidence>
<keyword evidence="3" id="KW-1185">Reference proteome</keyword>
<dbReference type="PANTHER" id="PTHR43312:SF1">
    <property type="entry name" value="NADP-DEPENDENT OXIDOREDUCTASE DOMAIN-CONTAINING PROTEIN"/>
    <property type="match status" value="1"/>
</dbReference>
<dbReference type="InterPro" id="IPR053135">
    <property type="entry name" value="AKR2_Oxidoreductase"/>
</dbReference>
<comment type="caution">
    <text evidence="2">The sequence shown here is derived from an EMBL/GenBank/DDBJ whole genome shotgun (WGS) entry which is preliminary data.</text>
</comment>
<dbReference type="Pfam" id="PF05721">
    <property type="entry name" value="PhyH"/>
    <property type="match status" value="1"/>
</dbReference>
<dbReference type="InterPro" id="IPR036812">
    <property type="entry name" value="NAD(P)_OxRdtase_dom_sf"/>
</dbReference>
<dbReference type="SUPFAM" id="SSF51430">
    <property type="entry name" value="NAD(P)-linked oxidoreductase"/>
    <property type="match status" value="1"/>
</dbReference>
<feature type="domain" description="NADP-dependent oxidoreductase" evidence="1">
    <location>
        <begin position="28"/>
        <end position="308"/>
    </location>
</feature>
<dbReference type="Gene3D" id="3.20.20.100">
    <property type="entry name" value="NADP-dependent oxidoreductase domain"/>
    <property type="match status" value="1"/>
</dbReference>
<dbReference type="EMBL" id="CAKKNE010000003">
    <property type="protein sequence ID" value="CAH0371251.1"/>
    <property type="molecule type" value="Genomic_DNA"/>
</dbReference>
<dbReference type="InterPro" id="IPR008775">
    <property type="entry name" value="Phytyl_CoA_dOase-like"/>
</dbReference>
<proteinExistence type="predicted"/>
<accession>A0A8J2SNF1</accession>
<evidence type="ECO:0000313" key="2">
    <source>
        <dbReference type="EMBL" id="CAH0371251.1"/>
    </source>
</evidence>
<protein>
    <recommendedName>
        <fullName evidence="1">NADP-dependent oxidoreductase domain-containing protein</fullName>
    </recommendedName>
</protein>
<dbReference type="InterPro" id="IPR023210">
    <property type="entry name" value="NADP_OxRdtase_dom"/>
</dbReference>
<name>A0A8J2SNF1_9STRA</name>
<dbReference type="SUPFAM" id="SSF51197">
    <property type="entry name" value="Clavaminate synthase-like"/>
    <property type="match status" value="1"/>
</dbReference>
<dbReference type="PANTHER" id="PTHR43312">
    <property type="entry name" value="D-THREO-ALDOSE 1-DEHYDROGENASE"/>
    <property type="match status" value="1"/>
</dbReference>
<dbReference type="AlphaFoldDB" id="A0A8J2SNF1"/>
<dbReference type="Gene3D" id="2.60.120.620">
    <property type="entry name" value="q2cbj1_9rhob like domain"/>
    <property type="match status" value="1"/>
</dbReference>